<evidence type="ECO:0000256" key="7">
    <source>
        <dbReference type="ARBA" id="ARBA00048348"/>
    </source>
</evidence>
<protein>
    <recommendedName>
        <fullName evidence="3 8">Carbonic anhydrase</fullName>
        <ecNumber evidence="3 8">4.2.1.1</ecNumber>
    </recommendedName>
    <alternativeName>
        <fullName evidence="8">Carbonate dehydratase</fullName>
    </alternativeName>
</protein>
<dbReference type="PANTHER" id="PTHR11002">
    <property type="entry name" value="CARBONIC ANHYDRASE"/>
    <property type="match status" value="1"/>
</dbReference>
<gene>
    <name evidence="9" type="ORF">IPOD504_LOCUS14652</name>
</gene>
<evidence type="ECO:0000256" key="8">
    <source>
        <dbReference type="RuleBase" id="RU003956"/>
    </source>
</evidence>
<accession>A0ABN8J0N1</accession>
<reference evidence="9" key="1">
    <citation type="submission" date="2022-03" db="EMBL/GenBank/DDBJ databases">
        <authorList>
            <person name="Martin H S."/>
        </authorList>
    </citation>
    <scope>NUCLEOTIDE SEQUENCE</scope>
</reference>
<dbReference type="SUPFAM" id="SSF53056">
    <property type="entry name" value="beta-carbonic anhydrase, cab"/>
    <property type="match status" value="1"/>
</dbReference>
<evidence type="ECO:0000313" key="9">
    <source>
        <dbReference type="EMBL" id="CAH2068972.1"/>
    </source>
</evidence>
<feature type="non-terminal residue" evidence="9">
    <location>
        <position position="1"/>
    </location>
</feature>
<keyword evidence="6 8" id="KW-0456">Lyase</keyword>
<evidence type="ECO:0000256" key="1">
    <source>
        <dbReference type="ARBA" id="ARBA00001947"/>
    </source>
</evidence>
<organism evidence="9 10">
    <name type="scientific">Iphiclides podalirius</name>
    <name type="common">scarce swallowtail</name>
    <dbReference type="NCBI Taxonomy" id="110791"/>
    <lineage>
        <taxon>Eukaryota</taxon>
        <taxon>Metazoa</taxon>
        <taxon>Ecdysozoa</taxon>
        <taxon>Arthropoda</taxon>
        <taxon>Hexapoda</taxon>
        <taxon>Insecta</taxon>
        <taxon>Pterygota</taxon>
        <taxon>Neoptera</taxon>
        <taxon>Endopterygota</taxon>
        <taxon>Lepidoptera</taxon>
        <taxon>Glossata</taxon>
        <taxon>Ditrysia</taxon>
        <taxon>Papilionoidea</taxon>
        <taxon>Papilionidae</taxon>
        <taxon>Papilioninae</taxon>
        <taxon>Iphiclides</taxon>
    </lineage>
</organism>
<keyword evidence="10" id="KW-1185">Reference proteome</keyword>
<dbReference type="Gene3D" id="3.40.1050.10">
    <property type="entry name" value="Carbonic anhydrase"/>
    <property type="match status" value="1"/>
</dbReference>
<dbReference type="PANTHER" id="PTHR11002:SF76">
    <property type="entry name" value="CARBONIC ANHYDRASE"/>
    <property type="match status" value="1"/>
</dbReference>
<keyword evidence="5 8" id="KW-0862">Zinc</keyword>
<sequence>MVKQFEEVRDHPVPKAIFYTCMDSRMIPTRFTETSVGDMFVVRNAGNLIPHSQHFGDEMTSCEPAGLELSCIINDIRHVIVCGHSDCKAMNLLYKLKSEKESNIEQRRISPLKSWLCTHGQTSLEKFLQMDGDFDKPMLFTAETPHRKFVAYIDPENKFCIEDKLSQVDVTTLGILEEPLKVIFV</sequence>
<dbReference type="SMART" id="SM00947">
    <property type="entry name" value="Pro_CA"/>
    <property type="match status" value="1"/>
</dbReference>
<name>A0ABN8J0N1_9NEOP</name>
<evidence type="ECO:0000313" key="10">
    <source>
        <dbReference type="Proteomes" id="UP000837857"/>
    </source>
</evidence>
<comment type="cofactor">
    <cofactor evidence="1">
        <name>Zn(2+)</name>
        <dbReference type="ChEBI" id="CHEBI:29105"/>
    </cofactor>
</comment>
<evidence type="ECO:0000256" key="6">
    <source>
        <dbReference type="ARBA" id="ARBA00023239"/>
    </source>
</evidence>
<dbReference type="Pfam" id="PF00484">
    <property type="entry name" value="Pro_CA"/>
    <property type="match status" value="1"/>
</dbReference>
<comment type="catalytic activity">
    <reaction evidence="7 8">
        <text>hydrogencarbonate + H(+) = CO2 + H2O</text>
        <dbReference type="Rhea" id="RHEA:10748"/>
        <dbReference type="ChEBI" id="CHEBI:15377"/>
        <dbReference type="ChEBI" id="CHEBI:15378"/>
        <dbReference type="ChEBI" id="CHEBI:16526"/>
        <dbReference type="ChEBI" id="CHEBI:17544"/>
        <dbReference type="EC" id="4.2.1.1"/>
    </reaction>
</comment>
<dbReference type="EC" id="4.2.1.1" evidence="3 8"/>
<keyword evidence="4" id="KW-0479">Metal-binding</keyword>
<dbReference type="InterPro" id="IPR001765">
    <property type="entry name" value="Carbonic_anhydrase"/>
</dbReference>
<dbReference type="EMBL" id="OW152817">
    <property type="protein sequence ID" value="CAH2068972.1"/>
    <property type="molecule type" value="Genomic_DNA"/>
</dbReference>
<evidence type="ECO:0000256" key="2">
    <source>
        <dbReference type="ARBA" id="ARBA00006217"/>
    </source>
</evidence>
<comment type="function">
    <text evidence="8">Reversible hydration of carbon dioxide.</text>
</comment>
<comment type="similarity">
    <text evidence="2 8">Belongs to the beta-class carbonic anhydrase family.</text>
</comment>
<dbReference type="Proteomes" id="UP000837857">
    <property type="component" value="Chromosome 5"/>
</dbReference>
<proteinExistence type="inferred from homology"/>
<evidence type="ECO:0000256" key="4">
    <source>
        <dbReference type="ARBA" id="ARBA00022723"/>
    </source>
</evidence>
<evidence type="ECO:0000256" key="3">
    <source>
        <dbReference type="ARBA" id="ARBA00012925"/>
    </source>
</evidence>
<dbReference type="InterPro" id="IPR036874">
    <property type="entry name" value="Carbonic_anhydrase_sf"/>
</dbReference>
<evidence type="ECO:0000256" key="5">
    <source>
        <dbReference type="ARBA" id="ARBA00022833"/>
    </source>
</evidence>